<dbReference type="GO" id="GO:0008270">
    <property type="term" value="F:zinc ion binding"/>
    <property type="evidence" value="ECO:0007669"/>
    <property type="project" value="UniProtKB-KW"/>
</dbReference>
<dbReference type="CDD" id="cd16495">
    <property type="entry name" value="RING_CH-C4HC3_MARCH"/>
    <property type="match status" value="1"/>
</dbReference>
<organism evidence="7">
    <name type="scientific">Ixodes ricinus</name>
    <name type="common">Common tick</name>
    <name type="synonym">Acarus ricinus</name>
    <dbReference type="NCBI Taxonomy" id="34613"/>
    <lineage>
        <taxon>Eukaryota</taxon>
        <taxon>Metazoa</taxon>
        <taxon>Ecdysozoa</taxon>
        <taxon>Arthropoda</taxon>
        <taxon>Chelicerata</taxon>
        <taxon>Arachnida</taxon>
        <taxon>Acari</taxon>
        <taxon>Parasitiformes</taxon>
        <taxon>Ixodida</taxon>
        <taxon>Ixodoidea</taxon>
        <taxon>Ixodidae</taxon>
        <taxon>Ixodinae</taxon>
        <taxon>Ixodes</taxon>
    </lineage>
</organism>
<dbReference type="PANTHER" id="PTHR20893:SF2">
    <property type="entry name" value="LD08641P"/>
    <property type="match status" value="1"/>
</dbReference>
<evidence type="ECO:0000256" key="1">
    <source>
        <dbReference type="ARBA" id="ARBA00022723"/>
    </source>
</evidence>
<feature type="domain" description="RING-CH-type" evidence="6">
    <location>
        <begin position="341"/>
        <end position="407"/>
    </location>
</feature>
<protein>
    <submittedName>
        <fullName evidence="7">Putative the ring-variant domain is a c4hc3 zinc-finger like motif found in a number of cellular</fullName>
    </submittedName>
</protein>
<keyword evidence="5" id="KW-0472">Membrane</keyword>
<accession>V5IHW6</accession>
<keyword evidence="3" id="KW-0862">Zinc</keyword>
<feature type="transmembrane region" description="Helical" evidence="5">
    <location>
        <begin position="110"/>
        <end position="127"/>
    </location>
</feature>
<dbReference type="SUPFAM" id="SSF57850">
    <property type="entry name" value="RING/U-box"/>
    <property type="match status" value="1"/>
</dbReference>
<dbReference type="PROSITE" id="PS51292">
    <property type="entry name" value="ZF_RING_CH"/>
    <property type="match status" value="1"/>
</dbReference>
<evidence type="ECO:0000256" key="4">
    <source>
        <dbReference type="SAM" id="MobiDB-lite"/>
    </source>
</evidence>
<dbReference type="EMBL" id="GANP01004222">
    <property type="protein sequence ID" value="JAB80246.1"/>
    <property type="molecule type" value="mRNA"/>
</dbReference>
<keyword evidence="1" id="KW-0479">Metal-binding</keyword>
<proteinExistence type="evidence at transcript level"/>
<dbReference type="Gene3D" id="3.30.40.10">
    <property type="entry name" value="Zinc/RING finger domain, C3HC4 (zinc finger)"/>
    <property type="match status" value="1"/>
</dbReference>
<feature type="transmembrane region" description="Helical" evidence="5">
    <location>
        <begin position="77"/>
        <end position="95"/>
    </location>
</feature>
<reference evidence="7" key="1">
    <citation type="journal article" date="2015" name="Sci. Rep.">
        <title>Tissue- and time-dependent transcription in Ixodes ricinus salivary glands and midguts when blood feeding on the vertebrate host.</title>
        <authorList>
            <person name="Kotsyfakis M."/>
            <person name="Schwarz A."/>
            <person name="Erhart J."/>
            <person name="Ribeiro J.M."/>
        </authorList>
    </citation>
    <scope>NUCLEOTIDE SEQUENCE</scope>
    <source>
        <tissue evidence="7">Salivary gland and midgut</tissue>
    </source>
</reference>
<dbReference type="InterPro" id="IPR011016">
    <property type="entry name" value="Znf_RING-CH"/>
</dbReference>
<evidence type="ECO:0000256" key="5">
    <source>
        <dbReference type="SAM" id="Phobius"/>
    </source>
</evidence>
<feature type="transmembrane region" description="Helical" evidence="5">
    <location>
        <begin position="29"/>
        <end position="56"/>
    </location>
</feature>
<evidence type="ECO:0000256" key="2">
    <source>
        <dbReference type="ARBA" id="ARBA00022771"/>
    </source>
</evidence>
<sequence length="730" mass="80342">NCSGHGECHQGICFCEVQYSGGTCTDPNISYFVAFSTIFYLICAVSFVQLLICIRSEFSRIKPPSLLKALKVTTQKALYALICIATFARGFYFSSPENASLDWASSLMSAYYPLLLTGSSLIVCFWAEVFHLRDLRHDKPRFLSKSFLGFLAFNIITYSLLLAELVLIQFAGYGETERSLFLGVFNGSFAVLMVIVVVFFLIYGVEVYFKVRGAFVAGPSQRAQHVAGTPVPAWGVVAFAILLLTTVLFILSDVMGSFWKDKVAVLGRNCHDVMFRVIEMGLALWFPCVLWNCVQPQQLWTLNPKKLLVRREPEKTPPTGPESEALFSVPKELAKSGDSLSSLEKLPECFICYDSDRTDAGPLIRPCNCKGDVSVVHHDCLRTWLIESAGNADSNRCKVCNEEYELERGEVWLPSGLSPAHWLQTAAVLVIMGSAVSGACLVVKVFDNVGIRTLAVGLALLAEYVCLRLLGISVLEAYQRAKYSAVRILGKRLAGSSDNDRAVVVAPSSVVSRVVGSRCGNHLPADHEGHAGHPPVGDSTGTVPGLRAWPSESARPSVRKAPVQCPVLPKLVLFNFSSSLASALCSVLQIVGLSRNGVSSKQSRLLSATRVVYDLKKSLVRTRMRSRCCPKPPNLLFNVRYGLSVGTEMRCVPWFSQRYEELLFSRTLRGSNFRCIYCMGNLFIMDASVARAGLQCRILPGSVRWADYAERNLSEKIEGQGGGELFINKA</sequence>
<feature type="non-terminal residue" evidence="7">
    <location>
        <position position="1"/>
    </location>
</feature>
<dbReference type="Pfam" id="PF12906">
    <property type="entry name" value="RINGv"/>
    <property type="match status" value="1"/>
</dbReference>
<dbReference type="InterPro" id="IPR013083">
    <property type="entry name" value="Znf_RING/FYVE/PHD"/>
</dbReference>
<keyword evidence="5" id="KW-0812">Transmembrane</keyword>
<feature type="transmembrane region" description="Helical" evidence="5">
    <location>
        <begin position="231"/>
        <end position="251"/>
    </location>
</feature>
<evidence type="ECO:0000256" key="3">
    <source>
        <dbReference type="ARBA" id="ARBA00022833"/>
    </source>
</evidence>
<keyword evidence="2 7" id="KW-0863">Zinc-finger</keyword>
<feature type="transmembrane region" description="Helical" evidence="5">
    <location>
        <begin position="422"/>
        <end position="443"/>
    </location>
</feature>
<feature type="transmembrane region" description="Helical" evidence="5">
    <location>
        <begin position="147"/>
        <end position="168"/>
    </location>
</feature>
<name>V5IHW6_IXORI</name>
<dbReference type="PANTHER" id="PTHR20893">
    <property type="entry name" value="LD08641P"/>
    <property type="match status" value="1"/>
</dbReference>
<dbReference type="AlphaFoldDB" id="V5IHW6"/>
<feature type="region of interest" description="Disordered" evidence="4">
    <location>
        <begin position="524"/>
        <end position="545"/>
    </location>
</feature>
<keyword evidence="5" id="KW-1133">Transmembrane helix</keyword>
<feature type="transmembrane region" description="Helical" evidence="5">
    <location>
        <begin position="180"/>
        <end position="203"/>
    </location>
</feature>
<dbReference type="SMART" id="SM00744">
    <property type="entry name" value="RINGv"/>
    <property type="match status" value="1"/>
</dbReference>
<evidence type="ECO:0000313" key="7">
    <source>
        <dbReference type="EMBL" id="JAB80246.1"/>
    </source>
</evidence>
<feature type="transmembrane region" description="Helical" evidence="5">
    <location>
        <begin position="455"/>
        <end position="475"/>
    </location>
</feature>
<evidence type="ECO:0000259" key="6">
    <source>
        <dbReference type="PROSITE" id="PS51292"/>
    </source>
</evidence>